<dbReference type="PANTHER" id="PTHR15140:SF33">
    <property type="entry name" value="LATE BLIGHT RESISTANCE PROTEIN HOMOLOG R1A-3 ISOFORM X1"/>
    <property type="match status" value="1"/>
</dbReference>
<reference evidence="3 4" key="1">
    <citation type="journal article" date="2013" name="Proc. Natl. Acad. Sci. U.S.A.">
        <title>Fine-scale variation in meiotic recombination in Mimulus inferred from population shotgun sequencing.</title>
        <authorList>
            <person name="Hellsten U."/>
            <person name="Wright K.M."/>
            <person name="Jenkins J."/>
            <person name="Shu S."/>
            <person name="Yuan Y."/>
            <person name="Wessler S.R."/>
            <person name="Schmutz J."/>
            <person name="Willis J.H."/>
            <person name="Rokhsar D.S."/>
        </authorList>
    </citation>
    <scope>NUCLEOTIDE SEQUENCE [LARGE SCALE GENOMIC DNA]</scope>
    <source>
        <strain evidence="4">cv. DUN x IM62</strain>
    </source>
</reference>
<protein>
    <recommendedName>
        <fullName evidence="2">NB-ARC domain-containing protein</fullName>
    </recommendedName>
</protein>
<dbReference type="eggNOG" id="KOG4658">
    <property type="taxonomic scope" value="Eukaryota"/>
</dbReference>
<dbReference type="InterPro" id="IPR042197">
    <property type="entry name" value="Apaf_helical"/>
</dbReference>
<dbReference type="Gene3D" id="3.80.10.10">
    <property type="entry name" value="Ribonuclease Inhibitor"/>
    <property type="match status" value="1"/>
</dbReference>
<dbReference type="EMBL" id="KI632299">
    <property type="protein sequence ID" value="EYU19336.1"/>
    <property type="molecule type" value="Genomic_DNA"/>
</dbReference>
<proteinExistence type="predicted"/>
<dbReference type="InterPro" id="IPR027417">
    <property type="entry name" value="P-loop_NTPase"/>
</dbReference>
<dbReference type="Pfam" id="PF00931">
    <property type="entry name" value="NB-ARC"/>
    <property type="match status" value="1"/>
</dbReference>
<dbReference type="Proteomes" id="UP000030748">
    <property type="component" value="Unassembled WGS sequence"/>
</dbReference>
<keyword evidence="1" id="KW-0433">Leucine-rich repeat</keyword>
<sequence length="750" mass="85791">MAYAAVISLMQTMERLSILSQSKNLLSQSETIYIDGEIPNLNSFLETIEYIPTVKIFDAASERRVIDAVQIFEDLIDSHLSDQLSECSSSSTDGHQISFSLLFSEQLPKVKEELSSFLTTLSNITDEQKQQLQRYCFASSDYNTVNQQQNLLNGFCVPNPLLFTSVVGMTGIGKTTLVEKVYSDPSVLEEFETRLFVHIGPRYNRSEEIVWLVLYQLGITSDKFLKRDYVKQLSEALSNKKYLIVLEDVWAGIHEWHDLQYDGFPDNGKGSRFIIISQIDCYVVSSVIVLPLLKDNESWKLLRQTAFSGSEDKCSRELEKIGKTVAINCEGLPAAIIQVGENLRGKSFQEWKTLSEKRRSIKIAGGNIDQLIRQSVVLKEKSTALNLYNAKKCRLHFTFRSLCVNEAKSEKFFHILKKYSDCKPRNIRNHKRLCAHNNIVLAFAQVLDALALRFYELPHQILALLHLTYLSITCDRELPNSISRLWNLEVLILCRHHNIKLSNNGPIYLPIDIWNMHRLSQLYCKGFDLPAPLDDSHLENLKTLSGVSVHSCTREVLSRIPKLTRIAVQIESAHDATENFSFFDHISTLHEGLESFKCVVVNPNLSSQVVPSFQNFPKYVRKMTLSGCGFKWKNMGAIAGFEGLQVLKLRWYAVSGPVWKTNAKQFPSLVFLLLEDLDIEHWESDGERFPYLGHVIFSHCYKLKSIPDQLKHVKLIEVDDCSLSLEKQMCEWRPSCVYNEMKIRSSCTRL</sequence>
<dbReference type="PANTHER" id="PTHR15140">
    <property type="entry name" value="TUBULIN-SPECIFIC CHAPERONE E"/>
    <property type="match status" value="1"/>
</dbReference>
<feature type="domain" description="NB-ARC" evidence="2">
    <location>
        <begin position="163"/>
        <end position="309"/>
    </location>
</feature>
<dbReference type="SUPFAM" id="SSF52540">
    <property type="entry name" value="P-loop containing nucleoside triphosphate hydrolases"/>
    <property type="match status" value="1"/>
</dbReference>
<evidence type="ECO:0000313" key="4">
    <source>
        <dbReference type="Proteomes" id="UP000030748"/>
    </source>
</evidence>
<dbReference type="Gene3D" id="3.40.50.300">
    <property type="entry name" value="P-loop containing nucleotide triphosphate hydrolases"/>
    <property type="match status" value="1"/>
</dbReference>
<dbReference type="GO" id="GO:0043531">
    <property type="term" value="F:ADP binding"/>
    <property type="evidence" value="ECO:0007669"/>
    <property type="project" value="InterPro"/>
</dbReference>
<dbReference type="InterPro" id="IPR002182">
    <property type="entry name" value="NB-ARC"/>
</dbReference>
<dbReference type="Gene3D" id="1.10.8.430">
    <property type="entry name" value="Helical domain of apoptotic protease-activating factors"/>
    <property type="match status" value="1"/>
</dbReference>
<organism evidence="3 4">
    <name type="scientific">Erythranthe guttata</name>
    <name type="common">Yellow monkey flower</name>
    <name type="synonym">Mimulus guttatus</name>
    <dbReference type="NCBI Taxonomy" id="4155"/>
    <lineage>
        <taxon>Eukaryota</taxon>
        <taxon>Viridiplantae</taxon>
        <taxon>Streptophyta</taxon>
        <taxon>Embryophyta</taxon>
        <taxon>Tracheophyta</taxon>
        <taxon>Spermatophyta</taxon>
        <taxon>Magnoliopsida</taxon>
        <taxon>eudicotyledons</taxon>
        <taxon>Gunneridae</taxon>
        <taxon>Pentapetalae</taxon>
        <taxon>asterids</taxon>
        <taxon>lamiids</taxon>
        <taxon>Lamiales</taxon>
        <taxon>Phrymaceae</taxon>
        <taxon>Erythranthe</taxon>
    </lineage>
</organism>
<name>A0A022PU62_ERYGU</name>
<evidence type="ECO:0000313" key="3">
    <source>
        <dbReference type="EMBL" id="EYU19336.1"/>
    </source>
</evidence>
<dbReference type="Gene3D" id="1.20.5.4130">
    <property type="match status" value="1"/>
</dbReference>
<dbReference type="AlphaFoldDB" id="A0A022PU62"/>
<evidence type="ECO:0000256" key="1">
    <source>
        <dbReference type="ARBA" id="ARBA00022614"/>
    </source>
</evidence>
<dbReference type="SUPFAM" id="SSF52058">
    <property type="entry name" value="L domain-like"/>
    <property type="match status" value="1"/>
</dbReference>
<keyword evidence="4" id="KW-1185">Reference proteome</keyword>
<dbReference type="InterPro" id="IPR032675">
    <property type="entry name" value="LRR_dom_sf"/>
</dbReference>
<gene>
    <name evidence="3" type="ORF">MIMGU_mgv1a023337mg</name>
</gene>
<evidence type="ECO:0000259" key="2">
    <source>
        <dbReference type="Pfam" id="PF00931"/>
    </source>
</evidence>
<dbReference type="PRINTS" id="PR00364">
    <property type="entry name" value="DISEASERSIST"/>
</dbReference>
<accession>A0A022PU62</accession>